<dbReference type="GeneID" id="20361421"/>
<dbReference type="RefSeq" id="XP_009254196.1">
    <property type="nucleotide sequence ID" value="XM_009255921.1"/>
</dbReference>
<sequence length="154" mass="17447">MSQQEDRVKESGNQMLLDIESRIAKGVNEAREDLKAVTKHEKRVMELHQNENEDKTALLNEISRQKTMIEALQRTFEEELKATVSERTKQNIRDIKTADNSMGLTGFINTDKEEAKVDQNISQIYTDGDSVSVTGMAKNIDIVAMLSLMKSSKK</sequence>
<proteinExistence type="predicted"/>
<dbReference type="eggNOG" id="ENOG502S5KB">
    <property type="taxonomic scope" value="Eukaryota"/>
</dbReference>
<name>K3VP13_FUSPC</name>
<dbReference type="HOGENOM" id="CLU_1704317_0_0_1"/>
<organism evidence="2 3">
    <name type="scientific">Fusarium pseudograminearum (strain CS3096)</name>
    <name type="common">Wheat and barley crown-rot fungus</name>
    <dbReference type="NCBI Taxonomy" id="1028729"/>
    <lineage>
        <taxon>Eukaryota</taxon>
        <taxon>Fungi</taxon>
        <taxon>Dikarya</taxon>
        <taxon>Ascomycota</taxon>
        <taxon>Pezizomycotina</taxon>
        <taxon>Sordariomycetes</taxon>
        <taxon>Hypocreomycetidae</taxon>
        <taxon>Hypocreales</taxon>
        <taxon>Nectriaceae</taxon>
        <taxon>Fusarium</taxon>
    </lineage>
</organism>
<evidence type="ECO:0000256" key="1">
    <source>
        <dbReference type="SAM" id="Coils"/>
    </source>
</evidence>
<reference evidence="2 3" key="1">
    <citation type="journal article" date="2012" name="PLoS Pathog.">
        <title>Comparative pathogenomics reveals horizontally acquired novel virulence genes in fungi infecting cereal hosts.</title>
        <authorList>
            <person name="Gardiner D.M."/>
            <person name="McDonald M.C."/>
            <person name="Covarelli L."/>
            <person name="Solomon P.S."/>
            <person name="Rusu A.G."/>
            <person name="Marshall M."/>
            <person name="Kazan K."/>
            <person name="Chakraborty S."/>
            <person name="McDonald B.A."/>
            <person name="Manners J.M."/>
        </authorList>
    </citation>
    <scope>NUCLEOTIDE SEQUENCE [LARGE SCALE GENOMIC DNA]</scope>
    <source>
        <strain evidence="2 3">CS3096</strain>
    </source>
</reference>
<accession>K3VP13</accession>
<dbReference type="EMBL" id="AFNW01000064">
    <property type="protein sequence ID" value="EKJ76927.1"/>
    <property type="molecule type" value="Genomic_DNA"/>
</dbReference>
<feature type="coiled-coil region" evidence="1">
    <location>
        <begin position="45"/>
        <end position="75"/>
    </location>
</feature>
<protein>
    <submittedName>
        <fullName evidence="2">Uncharacterized protein</fullName>
    </submittedName>
</protein>
<comment type="caution">
    <text evidence="2">The sequence shown here is derived from an EMBL/GenBank/DDBJ whole genome shotgun (WGS) entry which is preliminary data.</text>
</comment>
<keyword evidence="1" id="KW-0175">Coiled coil</keyword>
<keyword evidence="3" id="KW-1185">Reference proteome</keyword>
<dbReference type="AlphaFoldDB" id="K3VP13"/>
<evidence type="ECO:0000313" key="3">
    <source>
        <dbReference type="Proteomes" id="UP000007978"/>
    </source>
</evidence>
<gene>
    <name evidence="2" type="ORF">FPSE_02802</name>
</gene>
<dbReference type="KEGG" id="fpu:FPSE_02802"/>
<dbReference type="Proteomes" id="UP000007978">
    <property type="component" value="Chromosome 3"/>
</dbReference>
<evidence type="ECO:0000313" key="2">
    <source>
        <dbReference type="EMBL" id="EKJ76927.1"/>
    </source>
</evidence>
<dbReference type="OrthoDB" id="432483at2759"/>